<evidence type="ECO:0000313" key="3">
    <source>
        <dbReference type="Proteomes" id="UP000676169"/>
    </source>
</evidence>
<dbReference type="RefSeq" id="WP_211629991.1">
    <property type="nucleotide sequence ID" value="NZ_CP073100.1"/>
</dbReference>
<feature type="region of interest" description="Disordered" evidence="1">
    <location>
        <begin position="1"/>
        <end position="27"/>
    </location>
</feature>
<name>A0A975G5W0_9BACT</name>
<dbReference type="Proteomes" id="UP000676169">
    <property type="component" value="Chromosome"/>
</dbReference>
<gene>
    <name evidence="2" type="ORF">KBB96_13615</name>
</gene>
<protein>
    <submittedName>
        <fullName evidence="2">Uncharacterized protein</fullName>
    </submittedName>
</protein>
<reference evidence="2" key="1">
    <citation type="submission" date="2021-04" db="EMBL/GenBank/DDBJ databases">
        <title>Luteolibacter sp. 32A isolated from the skin of an Anderson's salamander (Ambystoma andersonii).</title>
        <authorList>
            <person name="Spergser J."/>
            <person name="Busse H.-J."/>
        </authorList>
    </citation>
    <scope>NUCLEOTIDE SEQUENCE</scope>
    <source>
        <strain evidence="2">32A</strain>
    </source>
</reference>
<sequence>MRTRPHRHAGRPVPHPARRHLPAPAGTMEEKAGSWLLGELPRTLVDPGRLARFEQFIRTLLPL</sequence>
<accession>A0A975G5W0</accession>
<evidence type="ECO:0000256" key="1">
    <source>
        <dbReference type="SAM" id="MobiDB-lite"/>
    </source>
</evidence>
<proteinExistence type="predicted"/>
<feature type="compositionally biased region" description="Basic residues" evidence="1">
    <location>
        <begin position="1"/>
        <end position="21"/>
    </location>
</feature>
<evidence type="ECO:0000313" key="2">
    <source>
        <dbReference type="EMBL" id="QUE49902.1"/>
    </source>
</evidence>
<organism evidence="2 3">
    <name type="scientific">Luteolibacter ambystomatis</name>
    <dbReference type="NCBI Taxonomy" id="2824561"/>
    <lineage>
        <taxon>Bacteria</taxon>
        <taxon>Pseudomonadati</taxon>
        <taxon>Verrucomicrobiota</taxon>
        <taxon>Verrucomicrobiia</taxon>
        <taxon>Verrucomicrobiales</taxon>
        <taxon>Verrucomicrobiaceae</taxon>
        <taxon>Luteolibacter</taxon>
    </lineage>
</organism>
<dbReference type="EMBL" id="CP073100">
    <property type="protein sequence ID" value="QUE49902.1"/>
    <property type="molecule type" value="Genomic_DNA"/>
</dbReference>
<keyword evidence="3" id="KW-1185">Reference proteome</keyword>
<dbReference type="AlphaFoldDB" id="A0A975G5W0"/>
<dbReference type="KEGG" id="lamb:KBB96_13615"/>